<reference evidence="7 8" key="1">
    <citation type="submission" date="2021-05" db="EMBL/GenBank/DDBJ databases">
        <title>Genome Assembly of Synthetic Allotetraploid Brassica napus Reveals Homoeologous Exchanges between Subgenomes.</title>
        <authorList>
            <person name="Davis J.T."/>
        </authorList>
    </citation>
    <scope>NUCLEOTIDE SEQUENCE [LARGE SCALE GENOMIC DNA]</scope>
    <source>
        <strain evidence="8">cv. Da-Ae</strain>
        <tissue evidence="7">Seedling</tissue>
    </source>
</reference>
<keyword evidence="5 6" id="KW-0472">Membrane</keyword>
<keyword evidence="8" id="KW-1185">Reference proteome</keyword>
<evidence type="ECO:0000313" key="8">
    <source>
        <dbReference type="Proteomes" id="UP000824890"/>
    </source>
</evidence>
<feature type="transmembrane region" description="Helical" evidence="6">
    <location>
        <begin position="368"/>
        <end position="394"/>
    </location>
</feature>
<dbReference type="PANTHER" id="PTHR11654">
    <property type="entry name" value="OLIGOPEPTIDE TRANSPORTER-RELATED"/>
    <property type="match status" value="1"/>
</dbReference>
<proteinExistence type="inferred from homology"/>
<keyword evidence="3 6" id="KW-0812">Transmembrane</keyword>
<feature type="transmembrane region" description="Helical" evidence="6">
    <location>
        <begin position="481"/>
        <end position="500"/>
    </location>
</feature>
<gene>
    <name evidence="7" type="ORF">HID58_039343</name>
</gene>
<comment type="subcellular location">
    <subcellularLocation>
        <location evidence="1">Membrane</location>
        <topology evidence="1">Multi-pass membrane protein</topology>
    </subcellularLocation>
</comment>
<evidence type="ECO:0000256" key="5">
    <source>
        <dbReference type="ARBA" id="ARBA00023136"/>
    </source>
</evidence>
<accession>A0ABQ8BRS5</accession>
<organism evidence="7 8">
    <name type="scientific">Brassica napus</name>
    <name type="common">Rape</name>
    <dbReference type="NCBI Taxonomy" id="3708"/>
    <lineage>
        <taxon>Eukaryota</taxon>
        <taxon>Viridiplantae</taxon>
        <taxon>Streptophyta</taxon>
        <taxon>Embryophyta</taxon>
        <taxon>Tracheophyta</taxon>
        <taxon>Spermatophyta</taxon>
        <taxon>Magnoliopsida</taxon>
        <taxon>eudicotyledons</taxon>
        <taxon>Gunneridae</taxon>
        <taxon>Pentapetalae</taxon>
        <taxon>rosids</taxon>
        <taxon>malvids</taxon>
        <taxon>Brassicales</taxon>
        <taxon>Brassicaceae</taxon>
        <taxon>Brassiceae</taxon>
        <taxon>Brassica</taxon>
    </lineage>
</organism>
<evidence type="ECO:0000256" key="2">
    <source>
        <dbReference type="ARBA" id="ARBA00005982"/>
    </source>
</evidence>
<protein>
    <submittedName>
        <fullName evidence="7">Uncharacterized protein</fullName>
    </submittedName>
</protein>
<sequence length="575" mass="63747">MDQEALLVGKATDQHPEKRTVSTISCILASQALEKLAYYGLVPNMILYLTVEYGMGTTEAANILFLWSAATNFFPLIGAFIADSYTGRFPLIGFGSSTSLLGMLSLWLAAMIQPKCDKSIDVCQPTTPFQLLLLYSFFTLTSIGAGGVRSSCLAFAADQLQLNSTTRISTTALETLFNWYYFSVMLAYFHSESLLVFVQTKYGWQIGFGVSLAVMALSVAMFFVASPFYVKFKCGPSLVSGLFQVLVAAFRNQHVDLASEEHVISYHHETGPSFSIPSQKLRYLNKACATSNPRQDLTLTGNSQNPWKLCTVQQVEDFKSLVNVLPIWSTGIILSLVTACQASFIVLQAKAMDRRTFIKGFEIPPGCYGVFMIISFVVFLVIYDIVVVPLVSWALRKPRLGVMVRMGAGIAISVLCISTLAIVEYVRRKRAREEGGTMLSAMWLLPYMLLGGISEALISIAQNEFFYSELPKSMSSVATTLSGLNMAAASLVSSWIVTAVDTATCRSWITEDINEGHLDYYYWLMTAFSLLNVVYKRVDYYYWLMTALSLLNVVYFVLCSKAYGKCKSDTDNSID</sequence>
<feature type="transmembrane region" description="Helical" evidence="6">
    <location>
        <begin position="131"/>
        <end position="157"/>
    </location>
</feature>
<feature type="transmembrane region" description="Helical" evidence="6">
    <location>
        <begin position="63"/>
        <end position="82"/>
    </location>
</feature>
<feature type="transmembrane region" description="Helical" evidence="6">
    <location>
        <begin position="88"/>
        <end position="110"/>
    </location>
</feature>
<dbReference type="SUPFAM" id="SSF103473">
    <property type="entry name" value="MFS general substrate transporter"/>
    <property type="match status" value="1"/>
</dbReference>
<comment type="caution">
    <text evidence="7">The sequence shown here is derived from an EMBL/GenBank/DDBJ whole genome shotgun (WGS) entry which is preliminary data.</text>
</comment>
<feature type="transmembrane region" description="Helical" evidence="6">
    <location>
        <begin position="327"/>
        <end position="347"/>
    </location>
</feature>
<feature type="transmembrane region" description="Helical" evidence="6">
    <location>
        <begin position="210"/>
        <end position="230"/>
    </location>
</feature>
<evidence type="ECO:0000256" key="1">
    <source>
        <dbReference type="ARBA" id="ARBA00004141"/>
    </source>
</evidence>
<dbReference type="InterPro" id="IPR000109">
    <property type="entry name" value="POT_fam"/>
</dbReference>
<evidence type="ECO:0000313" key="7">
    <source>
        <dbReference type="EMBL" id="KAH0907516.1"/>
    </source>
</evidence>
<feature type="transmembrane region" description="Helical" evidence="6">
    <location>
        <begin position="520"/>
        <end position="535"/>
    </location>
</feature>
<feature type="transmembrane region" description="Helical" evidence="6">
    <location>
        <begin position="438"/>
        <end position="461"/>
    </location>
</feature>
<evidence type="ECO:0000256" key="4">
    <source>
        <dbReference type="ARBA" id="ARBA00022989"/>
    </source>
</evidence>
<dbReference type="Proteomes" id="UP000824890">
    <property type="component" value="Unassembled WGS sequence"/>
</dbReference>
<feature type="transmembrane region" description="Helical" evidence="6">
    <location>
        <begin position="406"/>
        <end position="426"/>
    </location>
</feature>
<dbReference type="Pfam" id="PF00854">
    <property type="entry name" value="PTR2"/>
    <property type="match status" value="1"/>
</dbReference>
<evidence type="ECO:0000256" key="3">
    <source>
        <dbReference type="ARBA" id="ARBA00022692"/>
    </source>
</evidence>
<comment type="similarity">
    <text evidence="2">Belongs to the major facilitator superfamily. Proton-dependent oligopeptide transporter (POT/PTR) (TC 2.A.17) family.</text>
</comment>
<dbReference type="EMBL" id="JAGKQM010000010">
    <property type="protein sequence ID" value="KAH0907516.1"/>
    <property type="molecule type" value="Genomic_DNA"/>
</dbReference>
<dbReference type="InterPro" id="IPR036259">
    <property type="entry name" value="MFS_trans_sf"/>
</dbReference>
<keyword evidence="4 6" id="KW-1133">Transmembrane helix</keyword>
<feature type="transmembrane region" description="Helical" evidence="6">
    <location>
        <begin position="541"/>
        <end position="558"/>
    </location>
</feature>
<name>A0ABQ8BRS5_BRANA</name>
<evidence type="ECO:0000256" key="6">
    <source>
        <dbReference type="SAM" id="Phobius"/>
    </source>
</evidence>
<dbReference type="Gene3D" id="1.20.1250.20">
    <property type="entry name" value="MFS general substrate transporter like domains"/>
    <property type="match status" value="1"/>
</dbReference>